<proteinExistence type="predicted"/>
<dbReference type="AlphaFoldDB" id="W7XAM2"/>
<feature type="signal peptide" evidence="1">
    <location>
        <begin position="1"/>
        <end position="18"/>
    </location>
</feature>
<dbReference type="EMBL" id="GG662638">
    <property type="protein sequence ID" value="EWS73463.1"/>
    <property type="molecule type" value="Genomic_DNA"/>
</dbReference>
<evidence type="ECO:0000313" key="3">
    <source>
        <dbReference type="Proteomes" id="UP000009168"/>
    </source>
</evidence>
<evidence type="ECO:0000313" key="2">
    <source>
        <dbReference type="EMBL" id="EWS73463.1"/>
    </source>
</evidence>
<dbReference type="InParanoid" id="W7XAM2"/>
<evidence type="ECO:0008006" key="4">
    <source>
        <dbReference type="Google" id="ProtNLM"/>
    </source>
</evidence>
<gene>
    <name evidence="2" type="ORF">TTHERM_001006462</name>
</gene>
<organism evidence="2 3">
    <name type="scientific">Tetrahymena thermophila (strain SB210)</name>
    <dbReference type="NCBI Taxonomy" id="312017"/>
    <lineage>
        <taxon>Eukaryota</taxon>
        <taxon>Sar</taxon>
        <taxon>Alveolata</taxon>
        <taxon>Ciliophora</taxon>
        <taxon>Intramacronucleata</taxon>
        <taxon>Oligohymenophorea</taxon>
        <taxon>Hymenostomatida</taxon>
        <taxon>Tetrahymenina</taxon>
        <taxon>Tetrahymenidae</taxon>
        <taxon>Tetrahymena</taxon>
    </lineage>
</organism>
<sequence length="625" mass="73626">MKLSALILVLSFFVCLKASQILYCTKYQAINNELICTQCFDGFVLAFNFRSCIGHNVDYLNLCRRVNDLGLCEEAIDCNIQIDENYKYIDLNQYQYDINCAQVDTVNKICLQPKFPYTLDINFNTISLLNNYCKFSKYGNCQEYYTVDTCYSGQELFQRFNSKPNLPYCKKSVQFGSHEICFQCQEGAIFINKLYCQPCLPINSQYNLIRNQGLNCFIKTNQLNLIHATFSTNIIKNCEIININSNSIQCVQCINNIQNYFNVENQSCQERKFSKNCLYYNPISDQCLTVECQNGYYFHNQLFIQAINGYYNNQKYQKGTLLEEIFTQYFSDRQSSDNFNFNVLQAYQSLYAVYLNLTDYGYKIMNDIFYTQNINYEICVNDFPQVASNYMFSKQFSCDKSQFYIIYQQFPEIQCDFLSPIQQNCLVLDSNHFCIRCQSGYYLINNQCYQGQIFQNCLWQMQNQCILCQKETYNQMNQLCIFPQCPFISVYVSNVSLQCQQQALQKIFPQTQQAICSDYFQRFVQQISLLCNPQGFIDNNCVYQAPSYTYYMGQQPIYYQQCSTNEFCNQYRSGPTWFECNFNYYCKSCLQNDCLDFYVEFYSQTCPTANCPAQIIQRMLLVMLR</sequence>
<protein>
    <recommendedName>
        <fullName evidence="4">Transmembrane protein</fullName>
    </recommendedName>
</protein>
<keyword evidence="1" id="KW-0732">Signal</keyword>
<dbReference type="RefSeq" id="XP_012653999.1">
    <property type="nucleotide sequence ID" value="XM_012798545.1"/>
</dbReference>
<name>W7XAM2_TETTS</name>
<reference evidence="3" key="1">
    <citation type="journal article" date="2006" name="PLoS Biol.">
        <title>Macronuclear genome sequence of the ciliate Tetrahymena thermophila, a model eukaryote.</title>
        <authorList>
            <person name="Eisen J.A."/>
            <person name="Coyne R.S."/>
            <person name="Wu M."/>
            <person name="Wu D."/>
            <person name="Thiagarajan M."/>
            <person name="Wortman J.R."/>
            <person name="Badger J.H."/>
            <person name="Ren Q."/>
            <person name="Amedeo P."/>
            <person name="Jones K.M."/>
            <person name="Tallon L.J."/>
            <person name="Delcher A.L."/>
            <person name="Salzberg S.L."/>
            <person name="Silva J.C."/>
            <person name="Haas B.J."/>
            <person name="Majoros W.H."/>
            <person name="Farzad M."/>
            <person name="Carlton J.M."/>
            <person name="Smith R.K. Jr."/>
            <person name="Garg J."/>
            <person name="Pearlman R.E."/>
            <person name="Karrer K.M."/>
            <person name="Sun L."/>
            <person name="Manning G."/>
            <person name="Elde N.C."/>
            <person name="Turkewitz A.P."/>
            <person name="Asai D.J."/>
            <person name="Wilkes D.E."/>
            <person name="Wang Y."/>
            <person name="Cai H."/>
            <person name="Collins K."/>
            <person name="Stewart B.A."/>
            <person name="Lee S.R."/>
            <person name="Wilamowska K."/>
            <person name="Weinberg Z."/>
            <person name="Ruzzo W.L."/>
            <person name="Wloga D."/>
            <person name="Gaertig J."/>
            <person name="Frankel J."/>
            <person name="Tsao C.-C."/>
            <person name="Gorovsky M.A."/>
            <person name="Keeling P.J."/>
            <person name="Waller R.F."/>
            <person name="Patron N.J."/>
            <person name="Cherry J.M."/>
            <person name="Stover N.A."/>
            <person name="Krieger C.J."/>
            <person name="del Toro C."/>
            <person name="Ryder H.F."/>
            <person name="Williamson S.C."/>
            <person name="Barbeau R.A."/>
            <person name="Hamilton E.P."/>
            <person name="Orias E."/>
        </authorList>
    </citation>
    <scope>NUCLEOTIDE SEQUENCE [LARGE SCALE GENOMIC DNA]</scope>
    <source>
        <strain evidence="3">SB210</strain>
    </source>
</reference>
<dbReference type="GeneID" id="24441376"/>
<dbReference type="Proteomes" id="UP000009168">
    <property type="component" value="Unassembled WGS sequence"/>
</dbReference>
<feature type="chain" id="PRO_5004905817" description="Transmembrane protein" evidence="1">
    <location>
        <begin position="19"/>
        <end position="625"/>
    </location>
</feature>
<keyword evidence="3" id="KW-1185">Reference proteome</keyword>
<dbReference type="KEGG" id="tet:TTHERM_001006462"/>
<evidence type="ECO:0000256" key="1">
    <source>
        <dbReference type="SAM" id="SignalP"/>
    </source>
</evidence>
<accession>W7XAM2</accession>